<dbReference type="GO" id="GO:0030163">
    <property type="term" value="P:protein catabolic process"/>
    <property type="evidence" value="ECO:0007669"/>
    <property type="project" value="InterPro"/>
</dbReference>
<accession>A0A518GEW1</accession>
<evidence type="ECO:0000256" key="1">
    <source>
        <dbReference type="SAM" id="MobiDB-lite"/>
    </source>
</evidence>
<dbReference type="InterPro" id="IPR014719">
    <property type="entry name" value="Ribosomal_bL12_C/ClpS-like"/>
</dbReference>
<dbReference type="Proteomes" id="UP000318017">
    <property type="component" value="Chromosome"/>
</dbReference>
<feature type="region of interest" description="Disordered" evidence="1">
    <location>
        <begin position="1"/>
        <end position="30"/>
    </location>
</feature>
<organism evidence="3 4">
    <name type="scientific">Aureliella helgolandensis</name>
    <dbReference type="NCBI Taxonomy" id="2527968"/>
    <lineage>
        <taxon>Bacteria</taxon>
        <taxon>Pseudomonadati</taxon>
        <taxon>Planctomycetota</taxon>
        <taxon>Planctomycetia</taxon>
        <taxon>Pirellulales</taxon>
        <taxon>Pirellulaceae</taxon>
        <taxon>Aureliella</taxon>
    </lineage>
</organism>
<evidence type="ECO:0000313" key="4">
    <source>
        <dbReference type="Proteomes" id="UP000318017"/>
    </source>
</evidence>
<dbReference type="AlphaFoldDB" id="A0A518GEW1"/>
<keyword evidence="4" id="KW-1185">Reference proteome</keyword>
<dbReference type="GO" id="GO:0008233">
    <property type="term" value="F:peptidase activity"/>
    <property type="evidence" value="ECO:0007669"/>
    <property type="project" value="UniProtKB-KW"/>
</dbReference>
<dbReference type="RefSeq" id="WP_145083953.1">
    <property type="nucleotide sequence ID" value="NZ_CP036298.1"/>
</dbReference>
<protein>
    <submittedName>
        <fullName evidence="3">ATP-dependent Clp protease adapter protein ClpS</fullName>
    </submittedName>
</protein>
<keyword evidence="3" id="KW-0378">Hydrolase</keyword>
<dbReference type="GO" id="GO:0006508">
    <property type="term" value="P:proteolysis"/>
    <property type="evidence" value="ECO:0007669"/>
    <property type="project" value="UniProtKB-KW"/>
</dbReference>
<evidence type="ECO:0000313" key="3">
    <source>
        <dbReference type="EMBL" id="QDV27097.1"/>
    </source>
</evidence>
<dbReference type="InterPro" id="IPR022935">
    <property type="entry name" value="ClpS"/>
</dbReference>
<name>A0A518GEW1_9BACT</name>
<dbReference type="SUPFAM" id="SSF54736">
    <property type="entry name" value="ClpS-like"/>
    <property type="match status" value="1"/>
</dbReference>
<proteinExistence type="predicted"/>
<dbReference type="OrthoDB" id="286350at2"/>
<gene>
    <name evidence="3" type="primary">clpS</name>
    <name evidence="3" type="ORF">Q31a_54840</name>
</gene>
<dbReference type="EMBL" id="CP036298">
    <property type="protein sequence ID" value="QDV27097.1"/>
    <property type="molecule type" value="Genomic_DNA"/>
</dbReference>
<evidence type="ECO:0000259" key="2">
    <source>
        <dbReference type="Pfam" id="PF02617"/>
    </source>
</evidence>
<keyword evidence="3" id="KW-0645">Protease</keyword>
<dbReference type="Gene3D" id="3.30.1390.10">
    <property type="match status" value="1"/>
</dbReference>
<dbReference type="PANTHER" id="PTHR33473:SF17">
    <property type="entry name" value="ATP-DEPENDENT CLP PROTEASE ADAPTER PROTEIN CLPS1, CHLOROPLASTIC"/>
    <property type="match status" value="1"/>
</dbReference>
<sequence length="117" mass="12897">MSDSQSAVVEQDAPEIAKRSAASPTKPRRQPRYNVILWDDSEHTFDYVISMLQQLFGHELGRAKSMAAEVDANGRVICLTTTMEHAELKMEQIHAFGKDPMATKCAGSMSASIEPIS</sequence>
<dbReference type="InterPro" id="IPR003769">
    <property type="entry name" value="ClpS_core"/>
</dbReference>
<dbReference type="PANTHER" id="PTHR33473">
    <property type="entry name" value="ATP-DEPENDENT CLP PROTEASE ADAPTER PROTEIN CLPS1, CHLOROPLASTIC"/>
    <property type="match status" value="1"/>
</dbReference>
<dbReference type="Pfam" id="PF02617">
    <property type="entry name" value="ClpS"/>
    <property type="match status" value="1"/>
</dbReference>
<feature type="domain" description="Adaptor protein ClpS core" evidence="2">
    <location>
        <begin position="29"/>
        <end position="97"/>
    </location>
</feature>
<dbReference type="KEGG" id="ahel:Q31a_54840"/>
<reference evidence="3 4" key="1">
    <citation type="submission" date="2019-02" db="EMBL/GenBank/DDBJ databases">
        <title>Deep-cultivation of Planctomycetes and their phenomic and genomic characterization uncovers novel biology.</title>
        <authorList>
            <person name="Wiegand S."/>
            <person name="Jogler M."/>
            <person name="Boedeker C."/>
            <person name="Pinto D."/>
            <person name="Vollmers J."/>
            <person name="Rivas-Marin E."/>
            <person name="Kohn T."/>
            <person name="Peeters S.H."/>
            <person name="Heuer A."/>
            <person name="Rast P."/>
            <person name="Oberbeckmann S."/>
            <person name="Bunk B."/>
            <person name="Jeske O."/>
            <person name="Meyerdierks A."/>
            <person name="Storesund J.E."/>
            <person name="Kallscheuer N."/>
            <person name="Luecker S."/>
            <person name="Lage O.M."/>
            <person name="Pohl T."/>
            <person name="Merkel B.J."/>
            <person name="Hornburger P."/>
            <person name="Mueller R.-W."/>
            <person name="Bruemmer F."/>
            <person name="Labrenz M."/>
            <person name="Spormann A.M."/>
            <person name="Op den Camp H."/>
            <person name="Overmann J."/>
            <person name="Amann R."/>
            <person name="Jetten M.S.M."/>
            <person name="Mascher T."/>
            <person name="Medema M.H."/>
            <person name="Devos D.P."/>
            <person name="Kaster A.-K."/>
            <person name="Ovreas L."/>
            <person name="Rohde M."/>
            <person name="Galperin M.Y."/>
            <person name="Jogler C."/>
        </authorList>
    </citation>
    <scope>NUCLEOTIDE SEQUENCE [LARGE SCALE GENOMIC DNA]</scope>
    <source>
        <strain evidence="3 4">Q31a</strain>
    </source>
</reference>